<name>D3TBY8_ACIB4</name>
<dbReference type="GeneID" id="42681498"/>
<dbReference type="KEGG" id="abi:Aboo_0261"/>
<organism evidence="1 2">
    <name type="scientific">Aciduliprofundum boonei (strain DSM 19572 / T469)</name>
    <dbReference type="NCBI Taxonomy" id="439481"/>
    <lineage>
        <taxon>Archaea</taxon>
        <taxon>Methanobacteriati</taxon>
        <taxon>Thermoplasmatota</taxon>
        <taxon>DHVE2 group</taxon>
        <taxon>Candidatus Aciduliprofundum</taxon>
    </lineage>
</organism>
<dbReference type="HOGENOM" id="CLU_3178366_0_0_2"/>
<dbReference type="Proteomes" id="UP000001400">
    <property type="component" value="Chromosome"/>
</dbReference>
<dbReference type="AlphaFoldDB" id="D3TBY8"/>
<dbReference type="RefSeq" id="WP_012997087.1">
    <property type="nucleotide sequence ID" value="NC_013926.1"/>
</dbReference>
<sequence>MIIMDRVLEIFDKWMAYELYKDGTMSKNEFLKIMNFEKYHTAKMPS</sequence>
<accession>D3TBY8</accession>
<evidence type="ECO:0000313" key="2">
    <source>
        <dbReference type="Proteomes" id="UP000001400"/>
    </source>
</evidence>
<evidence type="ECO:0000313" key="1">
    <source>
        <dbReference type="EMBL" id="ADD08073.1"/>
    </source>
</evidence>
<dbReference type="EMBL" id="CP001941">
    <property type="protein sequence ID" value="ADD08073.1"/>
    <property type="molecule type" value="Genomic_DNA"/>
</dbReference>
<protein>
    <submittedName>
        <fullName evidence="1">Uncharacterized protein</fullName>
    </submittedName>
</protein>
<keyword evidence="2" id="KW-1185">Reference proteome</keyword>
<proteinExistence type="predicted"/>
<reference evidence="1" key="1">
    <citation type="submission" date="2010-02" db="EMBL/GenBank/DDBJ databases">
        <title>Complete sequence of Aciduliprofundum boonei T469.</title>
        <authorList>
            <consortium name="US DOE Joint Genome Institute"/>
            <person name="Lucas S."/>
            <person name="Copeland A."/>
            <person name="Lapidus A."/>
            <person name="Cheng J.-F."/>
            <person name="Bruce D."/>
            <person name="Goodwin L."/>
            <person name="Pitluck S."/>
            <person name="Saunders E."/>
            <person name="Detter J.C."/>
            <person name="Han C."/>
            <person name="Tapia R."/>
            <person name="Land M."/>
            <person name="Hauser L."/>
            <person name="Kyrpides N."/>
            <person name="Mikhailova N."/>
            <person name="Flores G."/>
            <person name="Reysenbach A.-L."/>
            <person name="Woyke T."/>
        </authorList>
    </citation>
    <scope>NUCLEOTIDE SEQUENCE</scope>
    <source>
        <strain evidence="1">T469</strain>
    </source>
</reference>
<gene>
    <name evidence="1" type="ordered locus">Aboo_0261</name>
</gene>